<evidence type="ECO:0000259" key="2">
    <source>
        <dbReference type="Pfam" id="PF04773"/>
    </source>
</evidence>
<dbReference type="Pfam" id="PF04773">
    <property type="entry name" value="FecR"/>
    <property type="match status" value="1"/>
</dbReference>
<protein>
    <submittedName>
        <fullName evidence="4">FecR family protein</fullName>
    </submittedName>
</protein>
<evidence type="ECO:0000313" key="4">
    <source>
        <dbReference type="EMBL" id="RFZ85076.1"/>
    </source>
</evidence>
<dbReference type="AlphaFoldDB" id="A0A3E2NVM8"/>
<evidence type="ECO:0000313" key="5">
    <source>
        <dbReference type="Proteomes" id="UP000260823"/>
    </source>
</evidence>
<dbReference type="Pfam" id="PF16344">
    <property type="entry name" value="FecR_C"/>
    <property type="match status" value="1"/>
</dbReference>
<keyword evidence="1" id="KW-0812">Transmembrane</keyword>
<sequence length="316" mass="34846">MRKFTLLRKKVQAKDRALQEKLVNRYFDNMQLNNEPAADKEAGFDASAVYSRVLNGIDAIPAKRNITQGKWIAAASIVAVIAFSVFYVKHRLQILDVVSPIPQKQLVTVNGQVANFTLADGTKVWLNGGSKLSYPETFRGDKREITLSGEAFLEVAHDAKKPFIVHTGNIKTQVLGTSFNVKAYPENNFVKVDVATGKVGVVAPNIKTVLLTPAEEVLINKKDNSAVTSRRIDVVALSGWKDGEFMVKNMPLTEVLNAIYHRYNVKITADDNLTKCSISADFTNVSLQNILKIISKLVKGKAIAHGETYRLKGKGC</sequence>
<dbReference type="FunFam" id="2.60.120.1440:FF:000001">
    <property type="entry name" value="Putative anti-sigma factor"/>
    <property type="match status" value="1"/>
</dbReference>
<dbReference type="InterPro" id="IPR032508">
    <property type="entry name" value="FecR_C"/>
</dbReference>
<dbReference type="EMBL" id="QWDE01000001">
    <property type="protein sequence ID" value="RFZ85076.1"/>
    <property type="molecule type" value="Genomic_DNA"/>
</dbReference>
<dbReference type="RefSeq" id="WP_117381977.1">
    <property type="nucleotide sequence ID" value="NZ_QWDE01000001.1"/>
</dbReference>
<dbReference type="Gene3D" id="2.60.120.1440">
    <property type="match status" value="1"/>
</dbReference>
<feature type="transmembrane region" description="Helical" evidence="1">
    <location>
        <begin position="71"/>
        <end position="88"/>
    </location>
</feature>
<reference evidence="4 5" key="1">
    <citation type="submission" date="2018-08" db="EMBL/GenBank/DDBJ databases">
        <title>Mucilaginibacter terrae sp. nov., isolated from manganese diggings.</title>
        <authorList>
            <person name="Huang Y."/>
            <person name="Zhou Z."/>
        </authorList>
    </citation>
    <scope>NUCLEOTIDE SEQUENCE [LARGE SCALE GENOMIC DNA]</scope>
    <source>
        <strain evidence="4 5">ZH6</strain>
    </source>
</reference>
<dbReference type="Gene3D" id="3.55.50.30">
    <property type="match status" value="1"/>
</dbReference>
<dbReference type="PANTHER" id="PTHR30273">
    <property type="entry name" value="PERIPLASMIC SIGNAL SENSOR AND SIGMA FACTOR ACTIVATOR FECR-RELATED"/>
    <property type="match status" value="1"/>
</dbReference>
<feature type="domain" description="FecR protein" evidence="2">
    <location>
        <begin position="106"/>
        <end position="199"/>
    </location>
</feature>
<feature type="domain" description="Protein FecR C-terminal" evidence="3">
    <location>
        <begin position="245"/>
        <end position="297"/>
    </location>
</feature>
<keyword evidence="1" id="KW-0472">Membrane</keyword>
<dbReference type="InterPro" id="IPR006860">
    <property type="entry name" value="FecR"/>
</dbReference>
<gene>
    <name evidence="4" type="ORF">DYU05_05595</name>
</gene>
<dbReference type="GO" id="GO:0016989">
    <property type="term" value="F:sigma factor antagonist activity"/>
    <property type="evidence" value="ECO:0007669"/>
    <property type="project" value="TreeGrafter"/>
</dbReference>
<organism evidence="4 5">
    <name type="scientific">Mucilaginibacter terrenus</name>
    <dbReference type="NCBI Taxonomy" id="2482727"/>
    <lineage>
        <taxon>Bacteria</taxon>
        <taxon>Pseudomonadati</taxon>
        <taxon>Bacteroidota</taxon>
        <taxon>Sphingobacteriia</taxon>
        <taxon>Sphingobacteriales</taxon>
        <taxon>Sphingobacteriaceae</taxon>
        <taxon>Mucilaginibacter</taxon>
    </lineage>
</organism>
<evidence type="ECO:0000259" key="3">
    <source>
        <dbReference type="Pfam" id="PF16344"/>
    </source>
</evidence>
<keyword evidence="5" id="KW-1185">Reference proteome</keyword>
<keyword evidence="1" id="KW-1133">Transmembrane helix</keyword>
<dbReference type="PANTHER" id="PTHR30273:SF2">
    <property type="entry name" value="PROTEIN FECR"/>
    <property type="match status" value="1"/>
</dbReference>
<accession>A0A3E2NVM8</accession>
<name>A0A3E2NVM8_9SPHI</name>
<dbReference type="InterPro" id="IPR012373">
    <property type="entry name" value="Ferrdict_sens_TM"/>
</dbReference>
<comment type="caution">
    <text evidence="4">The sequence shown here is derived from an EMBL/GenBank/DDBJ whole genome shotgun (WGS) entry which is preliminary data.</text>
</comment>
<dbReference type="Proteomes" id="UP000260823">
    <property type="component" value="Unassembled WGS sequence"/>
</dbReference>
<dbReference type="OrthoDB" id="1119382at2"/>
<proteinExistence type="predicted"/>
<evidence type="ECO:0000256" key="1">
    <source>
        <dbReference type="SAM" id="Phobius"/>
    </source>
</evidence>